<proteinExistence type="predicted"/>
<evidence type="ECO:0000313" key="3">
    <source>
        <dbReference type="EMBL" id="CAK8679380.1"/>
    </source>
</evidence>
<evidence type="ECO:0000313" key="4">
    <source>
        <dbReference type="Proteomes" id="UP001642483"/>
    </source>
</evidence>
<comment type="caution">
    <text evidence="3">The sequence shown here is derived from an EMBL/GenBank/DDBJ whole genome shotgun (WGS) entry which is preliminary data.</text>
</comment>
<dbReference type="InterPro" id="IPR000488">
    <property type="entry name" value="Death_dom"/>
</dbReference>
<feature type="region of interest" description="Disordered" evidence="1">
    <location>
        <begin position="1"/>
        <end position="22"/>
    </location>
</feature>
<sequence length="171" mass="19841">MDPVNKPHDTSEQDKKSAAANEDEEFDILGETVMRRLSRYIGYEWVLLGLNLGLTRKELAPVENTNVDRNKKSFFILMTWLEKHTTDRWRLRQLISALELCGRKDLSQKIHCAQWSEQNVGVEMPLAFPMLIRVNKVRPKSRRILRTVINDLNPSTCVPVHSLHPTYTQAM</sequence>
<evidence type="ECO:0000259" key="2">
    <source>
        <dbReference type="PROSITE" id="PS50017"/>
    </source>
</evidence>
<accession>A0ABP0FLT4</accession>
<dbReference type="Proteomes" id="UP001642483">
    <property type="component" value="Unassembled WGS sequence"/>
</dbReference>
<protein>
    <recommendedName>
        <fullName evidence="2">Death domain-containing protein</fullName>
    </recommendedName>
</protein>
<feature type="domain" description="Death" evidence="2">
    <location>
        <begin position="30"/>
        <end position="114"/>
    </location>
</feature>
<dbReference type="InterPro" id="IPR011029">
    <property type="entry name" value="DEATH-like_dom_sf"/>
</dbReference>
<dbReference type="PROSITE" id="PS50017">
    <property type="entry name" value="DEATH_DOMAIN"/>
    <property type="match status" value="1"/>
</dbReference>
<dbReference type="EMBL" id="CAWYQH010000057">
    <property type="protein sequence ID" value="CAK8679380.1"/>
    <property type="molecule type" value="Genomic_DNA"/>
</dbReference>
<dbReference type="Pfam" id="PF00531">
    <property type="entry name" value="Death"/>
    <property type="match status" value="1"/>
</dbReference>
<keyword evidence="4" id="KW-1185">Reference proteome</keyword>
<evidence type="ECO:0000256" key="1">
    <source>
        <dbReference type="SAM" id="MobiDB-lite"/>
    </source>
</evidence>
<organism evidence="3 4">
    <name type="scientific">Clavelina lepadiformis</name>
    <name type="common">Light-bulb sea squirt</name>
    <name type="synonym">Ascidia lepadiformis</name>
    <dbReference type="NCBI Taxonomy" id="159417"/>
    <lineage>
        <taxon>Eukaryota</taxon>
        <taxon>Metazoa</taxon>
        <taxon>Chordata</taxon>
        <taxon>Tunicata</taxon>
        <taxon>Ascidiacea</taxon>
        <taxon>Aplousobranchia</taxon>
        <taxon>Clavelinidae</taxon>
        <taxon>Clavelina</taxon>
    </lineage>
</organism>
<dbReference type="SUPFAM" id="SSF47986">
    <property type="entry name" value="DEATH domain"/>
    <property type="match status" value="1"/>
</dbReference>
<gene>
    <name evidence="3" type="ORF">CVLEPA_LOCUS9620</name>
</gene>
<dbReference type="Gene3D" id="1.10.533.10">
    <property type="entry name" value="Death Domain, Fas"/>
    <property type="match status" value="1"/>
</dbReference>
<reference evidence="3 4" key="1">
    <citation type="submission" date="2024-02" db="EMBL/GenBank/DDBJ databases">
        <authorList>
            <person name="Daric V."/>
            <person name="Darras S."/>
        </authorList>
    </citation>
    <scope>NUCLEOTIDE SEQUENCE [LARGE SCALE GENOMIC DNA]</scope>
</reference>
<feature type="compositionally biased region" description="Basic and acidic residues" evidence="1">
    <location>
        <begin position="1"/>
        <end position="17"/>
    </location>
</feature>
<name>A0ABP0FLT4_CLALP</name>